<dbReference type="GO" id="GO:0015074">
    <property type="term" value="P:DNA integration"/>
    <property type="evidence" value="ECO:0007669"/>
    <property type="project" value="InterPro"/>
</dbReference>
<protein>
    <recommendedName>
        <fullName evidence="4">Phage integrase SAM-like domain-containing protein</fullName>
    </recommendedName>
</protein>
<dbReference type="RefSeq" id="WP_085515980.1">
    <property type="nucleotide sequence ID" value="NZ_FXAW01000001.1"/>
</dbReference>
<reference evidence="3" key="1">
    <citation type="submission" date="2017-04" db="EMBL/GenBank/DDBJ databases">
        <authorList>
            <person name="Varghese N."/>
            <person name="Submissions S."/>
        </authorList>
    </citation>
    <scope>NUCLEOTIDE SEQUENCE [LARGE SCALE GENOMIC DNA]</scope>
    <source>
        <strain evidence="3">DSM 4125</strain>
    </source>
</reference>
<gene>
    <name evidence="2" type="ORF">SAMN05661096_01033</name>
</gene>
<dbReference type="EMBL" id="FXAW01000001">
    <property type="protein sequence ID" value="SMG18188.1"/>
    <property type="molecule type" value="Genomic_DNA"/>
</dbReference>
<dbReference type="GO" id="GO:0006310">
    <property type="term" value="P:DNA recombination"/>
    <property type="evidence" value="ECO:0007669"/>
    <property type="project" value="UniProtKB-KW"/>
</dbReference>
<dbReference type="SUPFAM" id="SSF56349">
    <property type="entry name" value="DNA breaking-rejoining enzymes"/>
    <property type="match status" value="1"/>
</dbReference>
<keyword evidence="3" id="KW-1185">Reference proteome</keyword>
<evidence type="ECO:0000256" key="1">
    <source>
        <dbReference type="ARBA" id="ARBA00023172"/>
    </source>
</evidence>
<dbReference type="GO" id="GO:0003677">
    <property type="term" value="F:DNA binding"/>
    <property type="evidence" value="ECO:0007669"/>
    <property type="project" value="InterPro"/>
</dbReference>
<evidence type="ECO:0008006" key="4">
    <source>
        <dbReference type="Google" id="ProtNLM"/>
    </source>
</evidence>
<dbReference type="InterPro" id="IPR013762">
    <property type="entry name" value="Integrase-like_cat_sf"/>
</dbReference>
<dbReference type="OrthoDB" id="1493636at2"/>
<proteinExistence type="predicted"/>
<dbReference type="Proteomes" id="UP000193804">
    <property type="component" value="Unassembled WGS sequence"/>
</dbReference>
<dbReference type="InterPro" id="IPR011010">
    <property type="entry name" value="DNA_brk_join_enz"/>
</dbReference>
<name>A0A1X7IT11_9BACT</name>
<dbReference type="AlphaFoldDB" id="A0A1X7IT11"/>
<dbReference type="Gene3D" id="1.10.443.10">
    <property type="entry name" value="Intergrase catalytic core"/>
    <property type="match status" value="1"/>
</dbReference>
<organism evidence="2 3">
    <name type="scientific">Marivirga sericea</name>
    <dbReference type="NCBI Taxonomy" id="1028"/>
    <lineage>
        <taxon>Bacteria</taxon>
        <taxon>Pseudomonadati</taxon>
        <taxon>Bacteroidota</taxon>
        <taxon>Cytophagia</taxon>
        <taxon>Cytophagales</taxon>
        <taxon>Marivirgaceae</taxon>
        <taxon>Marivirga</taxon>
    </lineage>
</organism>
<sequence>MRIAKERITLKKQATKYDYYILKYKIQNYITTGSEYTISALYNNDIVKLNNNQLKKGKLVNIPNADKGNLFFENEKQRIRYVFDYLIGKSIAPNNKIINYYLYENYNDVLNYLEFNTEGDENLLFDENLYLDDITNEGKDGLSYITNHIPNNKEEKEIQKQNEEDYRISELEKIDLEYIFKKHLYETGDGNSNHNRVLHLLSYYKEKNKIPILHYSEFSRSFIDKLIRFAIANGYKIDNSKVARYKISVIKKLASSLRKYGDWLDQNEFEINLNYARFKLISGNKKDAHIRYVVKDEINVWAISGEELEIIRKFDFNKVKDSERRNRLEKTRDLFLIDVYLGGLRIGNLTGLTKKSFHVAPNGRHKVTYKSSKTGVMITNTIPNFALPLIQKYDFDFTNFFKYSQNYNEQLKEMAKEMELNRLITQYETYAHLEEPQRYEMPMHSIFSSKAGRKALISLLYNTLDAKGEHKYSLEQIAKITDHSMSSIKHYLAIEVDQTAKMLDDLEL</sequence>
<evidence type="ECO:0000313" key="2">
    <source>
        <dbReference type="EMBL" id="SMG18188.1"/>
    </source>
</evidence>
<accession>A0A1X7IT11</accession>
<keyword evidence="1" id="KW-0233">DNA recombination</keyword>
<evidence type="ECO:0000313" key="3">
    <source>
        <dbReference type="Proteomes" id="UP000193804"/>
    </source>
</evidence>